<evidence type="ECO:0000313" key="3">
    <source>
        <dbReference type="EMBL" id="AJZ75249.1"/>
    </source>
</evidence>
<evidence type="ECO:0000256" key="2">
    <source>
        <dbReference type="NCBIfam" id="TIGR00419"/>
    </source>
</evidence>
<keyword evidence="1 3" id="KW-0413">Isomerase</keyword>
<evidence type="ECO:0000256" key="1">
    <source>
        <dbReference type="ARBA" id="ARBA00023235"/>
    </source>
</evidence>
<reference evidence="3 4" key="1">
    <citation type="journal article" date="2016" name="Sci. Rep.">
        <title>A novel ammonia-oxidizing archaeon from wastewater treatment plant: Its enrichment, physiological and genomic characteristics.</title>
        <authorList>
            <person name="Li Y."/>
            <person name="Ding K."/>
            <person name="Wen X."/>
            <person name="Zhang B."/>
            <person name="Shen B."/>
            <person name="Yang Y."/>
        </authorList>
    </citation>
    <scope>NUCLEOTIDE SEQUENCE [LARGE SCALE GENOMIC DNA]</scope>
    <source>
        <strain evidence="3 4">SAT1</strain>
    </source>
</reference>
<gene>
    <name evidence="3" type="ORF">SU86_001320</name>
</gene>
<organism evidence="3 4">
    <name type="scientific">Candidatus Nitrosotenuis cloacae</name>
    <dbReference type="NCBI Taxonomy" id="1603555"/>
    <lineage>
        <taxon>Archaea</taxon>
        <taxon>Nitrososphaerota</taxon>
        <taxon>Candidatus Nitrosotenuis</taxon>
    </lineage>
</organism>
<dbReference type="GO" id="GO:0004807">
    <property type="term" value="F:triose-phosphate isomerase activity"/>
    <property type="evidence" value="ECO:0007669"/>
    <property type="project" value="UniProtKB-UniRule"/>
</dbReference>
<dbReference type="GO" id="GO:0006096">
    <property type="term" value="P:glycolytic process"/>
    <property type="evidence" value="ECO:0007669"/>
    <property type="project" value="UniProtKB-UniRule"/>
</dbReference>
<dbReference type="GO" id="GO:0006094">
    <property type="term" value="P:gluconeogenesis"/>
    <property type="evidence" value="ECO:0007669"/>
    <property type="project" value="UniProtKB-UniPathway"/>
</dbReference>
<dbReference type="OrthoDB" id="9465at2157"/>
<keyword evidence="4" id="KW-1185">Reference proteome</keyword>
<dbReference type="PROSITE" id="PS51440">
    <property type="entry name" value="TIM_2"/>
    <property type="match status" value="1"/>
</dbReference>
<proteinExistence type="predicted"/>
<dbReference type="Gene3D" id="3.20.20.70">
    <property type="entry name" value="Aldolase class I"/>
    <property type="match status" value="1"/>
</dbReference>
<protein>
    <recommendedName>
        <fullName evidence="2">Triose-phosphate isomerase</fullName>
        <ecNumber evidence="2">5.3.1.1</ecNumber>
    </recommendedName>
</protein>
<dbReference type="GeneID" id="24875019"/>
<accession>A0A3G1B0I3</accession>
<evidence type="ECO:0000313" key="4">
    <source>
        <dbReference type="Proteomes" id="UP000266745"/>
    </source>
</evidence>
<dbReference type="UniPathway" id="UPA00109">
    <property type="reaction ID" value="UER00189"/>
</dbReference>
<dbReference type="InterPro" id="IPR035990">
    <property type="entry name" value="TIM_sf"/>
</dbReference>
<dbReference type="InterPro" id="IPR013785">
    <property type="entry name" value="Aldolase_TIM"/>
</dbReference>
<dbReference type="UniPathway" id="UPA00138"/>
<dbReference type="Pfam" id="PF00121">
    <property type="entry name" value="TIM"/>
    <property type="match status" value="1"/>
</dbReference>
<dbReference type="NCBIfam" id="NF003302">
    <property type="entry name" value="PRK04302.1"/>
    <property type="match status" value="1"/>
</dbReference>
<dbReference type="Proteomes" id="UP000266745">
    <property type="component" value="Chromosome"/>
</dbReference>
<dbReference type="InterPro" id="IPR000652">
    <property type="entry name" value="Triosephosphate_isomerase"/>
</dbReference>
<dbReference type="AlphaFoldDB" id="A0A3G1B0I3"/>
<dbReference type="KEGG" id="tah:SU86_001320"/>
<dbReference type="SUPFAM" id="SSF51351">
    <property type="entry name" value="Triosephosphate isomerase (TIM)"/>
    <property type="match status" value="1"/>
</dbReference>
<sequence>MFVINFKNYDEISGVKTQKLATTAQRIAKKYKIKIAICPPHHLLGVKYSGPILSQHTDNAKVGSTTGFVIPELLKKSKVTGSLINHSEHRIPPKDIIELVERLRSLKMISVVCVQDVSEASKYAKLNPDYIAIEPPELIGSGKAVSTERPELITEAAKAVKNAKNSTKLLCGAGIVSGVDVRKAIELGSSGILVASGIVKAKNWGMIVEEFAKAMLKTPTNR</sequence>
<dbReference type="EC" id="5.3.1.1" evidence="2"/>
<name>A0A3G1B0I3_9ARCH</name>
<dbReference type="RefSeq" id="WP_048187727.1">
    <property type="nucleotide sequence ID" value="NZ_CP011097.1"/>
</dbReference>
<dbReference type="NCBIfam" id="TIGR00419">
    <property type="entry name" value="tim"/>
    <property type="match status" value="1"/>
</dbReference>
<dbReference type="STRING" id="1603555.SU86_001320"/>
<dbReference type="EMBL" id="CP011097">
    <property type="protein sequence ID" value="AJZ75249.1"/>
    <property type="molecule type" value="Genomic_DNA"/>
</dbReference>